<keyword evidence="1 3" id="KW-1048">Host nucleus</keyword>
<protein>
    <recommendedName>
        <fullName evidence="3">Protein PB1-F2</fullName>
    </recommendedName>
</protein>
<comment type="subcellular location">
    <subcellularLocation>
        <location evidence="3">Host nucleus</location>
    </subcellularLocation>
    <subcellularLocation>
        <location evidence="3">Host cytoplasm</location>
        <location evidence="3">Host cytosol</location>
    </subcellularLocation>
</comment>
<organism evidence="5">
    <name type="scientific">Influenza A virus</name>
    <name type="common">A/bean goose/Netherlands/1/2007(H1N1)</name>
    <dbReference type="NCBI Taxonomy" id="1658914"/>
    <lineage>
        <taxon>Viruses</taxon>
        <taxon>Riboviria</taxon>
        <taxon>Orthornavirae</taxon>
        <taxon>Negarnaviricota</taxon>
        <taxon>Polyploviricotina</taxon>
        <taxon>Insthoviricetes</taxon>
        <taxon>Articulavirales</taxon>
        <taxon>Orthomyxoviridae</taxon>
        <taxon>Alphainfluenzavirus</taxon>
        <taxon>Alphainfluenzavirus influenzae</taxon>
        <taxon>Influenza A virus</taxon>
    </lineage>
</organism>
<dbReference type="HAMAP" id="MF_04064">
    <property type="entry name" value="INFV_PB1F2"/>
    <property type="match status" value="1"/>
</dbReference>
<sequence>MEQEQDTPWTQSTEHINTQKRGSGQQIQRLEHPNSTQLMDHYLRTTSQVDMHKQIACWKQWLSLKNPTQGSLKTHVLRRWKLFSKQEWIN</sequence>
<dbReference type="Pfam" id="PF11986">
    <property type="entry name" value="PB1-F2"/>
    <property type="match status" value="1"/>
</dbReference>
<evidence type="ECO:0000256" key="4">
    <source>
        <dbReference type="SAM" id="MobiDB-lite"/>
    </source>
</evidence>
<gene>
    <name evidence="5" type="primary">PB1-F2</name>
    <name evidence="3" type="synonym">PB1</name>
    <name evidence="5" type="ORF">BHT32_EMC20_PB1-F2</name>
</gene>
<evidence type="ECO:0000256" key="2">
    <source>
        <dbReference type="ARBA" id="ARBA00023200"/>
    </source>
</evidence>
<evidence type="ECO:0000256" key="3">
    <source>
        <dbReference type="HAMAP-Rule" id="MF_04064"/>
    </source>
</evidence>
<accession>A0A1J0FC20</accession>
<evidence type="ECO:0000313" key="5">
    <source>
        <dbReference type="EMBL" id="APC26565.1"/>
    </source>
</evidence>
<dbReference type="GO" id="GO:0044164">
    <property type="term" value="C:host cell cytosol"/>
    <property type="evidence" value="ECO:0007669"/>
    <property type="project" value="UniProtKB-SubCell"/>
</dbReference>
<dbReference type="GO" id="GO:0042025">
    <property type="term" value="C:host cell nucleus"/>
    <property type="evidence" value="ECO:0007669"/>
    <property type="project" value="UniProtKB-SubCell"/>
</dbReference>
<comment type="function">
    <text evidence="3">May play an important role in promoting lung pathology in both primary viral infection and secondary bacterial infection.</text>
</comment>
<keyword evidence="2 3" id="KW-1035">Host cytoplasm</keyword>
<reference evidence="5" key="1">
    <citation type="submission" date="2016-10" db="EMBL/GenBank/DDBJ databases">
        <authorList>
            <consortium name="Centers of Excellence for Influenza Research and Surveillance (CEIRS)"/>
            <person name="Symer D.E."/>
            <person name="Daugherty C."/>
            <person name="Warner S."/>
            <person name="Nolting J.M."/>
            <person name="Nelson S.W."/>
            <person name="Zentkovich M.M."/>
            <person name="Bowman A.S."/>
        </authorList>
    </citation>
    <scope>NUCLEOTIDE SEQUENCE</scope>
    <source>
        <strain evidence="5">A/bean goose/Netherlands/1/2007</strain>
    </source>
</reference>
<comment type="similarity">
    <text evidence="3">Belongs to the influenza viruses PB1-F2 family.</text>
</comment>
<evidence type="ECO:0000256" key="1">
    <source>
        <dbReference type="ARBA" id="ARBA00022562"/>
    </source>
</evidence>
<feature type="region of interest" description="Disordered" evidence="4">
    <location>
        <begin position="1"/>
        <end position="36"/>
    </location>
</feature>
<dbReference type="InterPro" id="IPR021045">
    <property type="entry name" value="Flu_proapoptotic_PB1-F2"/>
</dbReference>
<proteinExistence type="inferred from homology"/>
<dbReference type="EMBL" id="KX979619">
    <property type="protein sequence ID" value="APC26565.1"/>
    <property type="molecule type" value="Viral_cRNA"/>
</dbReference>
<dbReference type="GO" id="GO:0016020">
    <property type="term" value="C:membrane"/>
    <property type="evidence" value="ECO:0007669"/>
    <property type="project" value="UniProtKB-UniRule"/>
</dbReference>
<name>A0A1J0FC20_9INFA</name>